<organism evidence="5 6">
    <name type="scientific">Sphingobacterium pedocola</name>
    <dbReference type="NCBI Taxonomy" id="2082722"/>
    <lineage>
        <taxon>Bacteria</taxon>
        <taxon>Pseudomonadati</taxon>
        <taxon>Bacteroidota</taxon>
        <taxon>Sphingobacteriia</taxon>
        <taxon>Sphingobacteriales</taxon>
        <taxon>Sphingobacteriaceae</taxon>
        <taxon>Sphingobacterium</taxon>
    </lineage>
</organism>
<dbReference type="SUPFAM" id="SSF46689">
    <property type="entry name" value="Homeodomain-like"/>
    <property type="match status" value="1"/>
</dbReference>
<accession>A0ABR9T1T0</accession>
<keyword evidence="1" id="KW-0805">Transcription regulation</keyword>
<dbReference type="InterPro" id="IPR009057">
    <property type="entry name" value="Homeodomain-like_sf"/>
</dbReference>
<name>A0ABR9T1T0_9SPHI</name>
<dbReference type="Proteomes" id="UP000618319">
    <property type="component" value="Unassembled WGS sequence"/>
</dbReference>
<evidence type="ECO:0000256" key="1">
    <source>
        <dbReference type="ARBA" id="ARBA00023015"/>
    </source>
</evidence>
<keyword evidence="2" id="KW-0238">DNA-binding</keyword>
<dbReference type="InterPro" id="IPR018060">
    <property type="entry name" value="HTH_AraC"/>
</dbReference>
<dbReference type="PANTHER" id="PTHR46796">
    <property type="entry name" value="HTH-TYPE TRANSCRIPTIONAL ACTIVATOR RHAS-RELATED"/>
    <property type="match status" value="1"/>
</dbReference>
<evidence type="ECO:0000256" key="3">
    <source>
        <dbReference type="ARBA" id="ARBA00023163"/>
    </source>
</evidence>
<comment type="caution">
    <text evidence="5">The sequence shown here is derived from an EMBL/GenBank/DDBJ whole genome shotgun (WGS) entry which is preliminary data.</text>
</comment>
<dbReference type="Pfam" id="PF12833">
    <property type="entry name" value="HTH_18"/>
    <property type="match status" value="1"/>
</dbReference>
<protein>
    <recommendedName>
        <fullName evidence="4">HTH araC/xylS-type domain-containing protein</fullName>
    </recommendedName>
</protein>
<proteinExistence type="predicted"/>
<keyword evidence="3" id="KW-0804">Transcription</keyword>
<gene>
    <name evidence="5" type="ORF">C4F40_00905</name>
</gene>
<dbReference type="PROSITE" id="PS01124">
    <property type="entry name" value="HTH_ARAC_FAMILY_2"/>
    <property type="match status" value="1"/>
</dbReference>
<keyword evidence="6" id="KW-1185">Reference proteome</keyword>
<evidence type="ECO:0000313" key="6">
    <source>
        <dbReference type="Proteomes" id="UP000618319"/>
    </source>
</evidence>
<evidence type="ECO:0000313" key="5">
    <source>
        <dbReference type="EMBL" id="MBE8719288.1"/>
    </source>
</evidence>
<feature type="domain" description="HTH araC/xylS-type" evidence="4">
    <location>
        <begin position="219"/>
        <end position="288"/>
    </location>
</feature>
<reference evidence="5 6" key="1">
    <citation type="submission" date="2018-02" db="EMBL/GenBank/DDBJ databases">
        <title>Sphingobacterium KA21.</title>
        <authorList>
            <person name="Vasarhelyi B.M."/>
            <person name="Deshmukh S."/>
            <person name="Balint B."/>
            <person name="Kukolya J."/>
        </authorList>
    </citation>
    <scope>NUCLEOTIDE SEQUENCE [LARGE SCALE GENOMIC DNA]</scope>
    <source>
        <strain evidence="5 6">Ka21</strain>
    </source>
</reference>
<evidence type="ECO:0000259" key="4">
    <source>
        <dbReference type="PROSITE" id="PS01124"/>
    </source>
</evidence>
<dbReference type="Gene3D" id="1.10.10.60">
    <property type="entry name" value="Homeodomain-like"/>
    <property type="match status" value="1"/>
</dbReference>
<evidence type="ECO:0000256" key="2">
    <source>
        <dbReference type="ARBA" id="ARBA00023125"/>
    </source>
</evidence>
<dbReference type="SMART" id="SM00342">
    <property type="entry name" value="HTH_ARAC"/>
    <property type="match status" value="1"/>
</dbReference>
<sequence length="288" mass="33718">MDNYIKFNQEFISLYAMPINYLTAIRSRHSHAYIRIEPDPVVAAYVEGFYLFKGEFNDQSIPLFNDGYPSLLCMPSSESISFTGTRQGEQLLQSFWICGNILQPTYWHAESINGSILIVRFYPHTISHIFGTSSDFFTSNPVQNLTNLLEEESYLQLKKTYYASQCLQRQIITIETFIKTRATETVPIPPILMDRLSNIQHSEFLGNRNITTAIHYKWLQRSFKKYVGFSQKQYINLHRFLEAYKELYINKEHPLIQIALEVGYYDDNHLIKDFKKYIGTSPKAHFSR</sequence>
<dbReference type="InterPro" id="IPR050204">
    <property type="entry name" value="AraC_XylS_family_regulators"/>
</dbReference>
<dbReference type="EMBL" id="PSKQ01000009">
    <property type="protein sequence ID" value="MBE8719288.1"/>
    <property type="molecule type" value="Genomic_DNA"/>
</dbReference>
<dbReference type="PANTHER" id="PTHR46796:SF13">
    <property type="entry name" value="HTH-TYPE TRANSCRIPTIONAL ACTIVATOR RHAS"/>
    <property type="match status" value="1"/>
</dbReference>
<dbReference type="RefSeq" id="WP_196938563.1">
    <property type="nucleotide sequence ID" value="NZ_MU158689.1"/>
</dbReference>